<evidence type="ECO:0000256" key="1">
    <source>
        <dbReference type="SAM" id="MobiDB-lite"/>
    </source>
</evidence>
<dbReference type="PANTHER" id="PTHR47843">
    <property type="entry name" value="BTB DOMAIN-CONTAINING PROTEIN-RELATED"/>
    <property type="match status" value="1"/>
</dbReference>
<feature type="region of interest" description="Disordered" evidence="1">
    <location>
        <begin position="1"/>
        <end position="20"/>
    </location>
</feature>
<reference evidence="2 3" key="1">
    <citation type="submission" date="2020-01" db="EMBL/GenBank/DDBJ databases">
        <title>Aspergillus terreus IFO 6365 whole genome shotgun sequence.</title>
        <authorList>
            <person name="Kanamasa S."/>
            <person name="Takahashi H."/>
        </authorList>
    </citation>
    <scope>NUCLEOTIDE SEQUENCE [LARGE SCALE GENOMIC DNA]</scope>
    <source>
        <strain evidence="2 3">IFO 6365</strain>
    </source>
</reference>
<dbReference type="OrthoDB" id="6359816at2759"/>
<sequence length="141" mass="15676">MQSEMPAPQRDTTRSDQPDSVLAKIMDTGEFSDLTFVCDGEKFKVHKAIVCTQSEPLKAAVQGGFLESHTGTISMDSFHVQTVKHFVQFMYKGDYDSDDPPDDDRYPPSTSFYPNGTPKHMIDPRYAPQWTDGLPAEGAAP</sequence>
<evidence type="ECO:0000313" key="2">
    <source>
        <dbReference type="EMBL" id="GFF12683.1"/>
    </source>
</evidence>
<organism evidence="2 3">
    <name type="scientific">Aspergillus terreus</name>
    <dbReference type="NCBI Taxonomy" id="33178"/>
    <lineage>
        <taxon>Eukaryota</taxon>
        <taxon>Fungi</taxon>
        <taxon>Dikarya</taxon>
        <taxon>Ascomycota</taxon>
        <taxon>Pezizomycotina</taxon>
        <taxon>Eurotiomycetes</taxon>
        <taxon>Eurotiomycetidae</taxon>
        <taxon>Eurotiales</taxon>
        <taxon>Aspergillaceae</taxon>
        <taxon>Aspergillus</taxon>
        <taxon>Aspergillus subgen. Circumdati</taxon>
    </lineage>
</organism>
<keyword evidence="3" id="KW-1185">Reference proteome</keyword>
<dbReference type="Gene3D" id="3.30.710.10">
    <property type="entry name" value="Potassium Channel Kv1.1, Chain A"/>
    <property type="match status" value="1"/>
</dbReference>
<dbReference type="PANTHER" id="PTHR47843:SF5">
    <property type="entry name" value="BTB_POZ DOMAIN PROTEIN"/>
    <property type="match status" value="1"/>
</dbReference>
<dbReference type="AlphaFoldDB" id="A0A5M3YNQ7"/>
<dbReference type="Proteomes" id="UP000452235">
    <property type="component" value="Unassembled WGS sequence"/>
</dbReference>
<feature type="region of interest" description="Disordered" evidence="1">
    <location>
        <begin position="94"/>
        <end position="141"/>
    </location>
</feature>
<dbReference type="InterPro" id="IPR011333">
    <property type="entry name" value="SKP1/BTB/POZ_sf"/>
</dbReference>
<name>A0A5M3YNQ7_ASPTE</name>
<gene>
    <name evidence="2" type="ORF">ATEIFO6365_0001090700</name>
</gene>
<dbReference type="SUPFAM" id="SSF54695">
    <property type="entry name" value="POZ domain"/>
    <property type="match status" value="1"/>
</dbReference>
<accession>A0A5M3YNQ7</accession>
<proteinExistence type="predicted"/>
<dbReference type="InterPro" id="IPR000210">
    <property type="entry name" value="BTB/POZ_dom"/>
</dbReference>
<dbReference type="EMBL" id="BLJY01000001">
    <property type="protein sequence ID" value="GFF12683.1"/>
    <property type="molecule type" value="Genomic_DNA"/>
</dbReference>
<comment type="caution">
    <text evidence="2">The sequence shown here is derived from an EMBL/GenBank/DDBJ whole genome shotgun (WGS) entry which is preliminary data.</text>
</comment>
<dbReference type="PROSITE" id="PS50097">
    <property type="entry name" value="BTB"/>
    <property type="match status" value="1"/>
</dbReference>
<evidence type="ECO:0000313" key="3">
    <source>
        <dbReference type="Proteomes" id="UP000452235"/>
    </source>
</evidence>
<protein>
    <submittedName>
        <fullName evidence="2">Speckle-type POZ protein-like protein</fullName>
    </submittedName>
</protein>
<dbReference type="VEuPathDB" id="FungiDB:ATEG_01685"/>
<dbReference type="CDD" id="cd18186">
    <property type="entry name" value="BTB_POZ_ZBTB_KLHL-like"/>
    <property type="match status" value="1"/>
</dbReference>
<dbReference type="Pfam" id="PF00651">
    <property type="entry name" value="BTB"/>
    <property type="match status" value="1"/>
</dbReference>